<evidence type="ECO:0000256" key="6">
    <source>
        <dbReference type="ARBA" id="ARBA00022729"/>
    </source>
</evidence>
<feature type="transmembrane region" description="Helical" evidence="16">
    <location>
        <begin position="349"/>
        <end position="368"/>
    </location>
</feature>
<dbReference type="SUPFAM" id="SSF51445">
    <property type="entry name" value="(Trans)glycosidases"/>
    <property type="match status" value="1"/>
</dbReference>
<comment type="subcellular location">
    <subcellularLocation>
        <location evidence="2">Cell membrane</location>
    </subcellularLocation>
    <subcellularLocation>
        <location evidence="1">Secreted</location>
        <location evidence="1">Cell wall</location>
    </subcellularLocation>
</comment>
<gene>
    <name evidence="17" type="ORF">A1359_08445</name>
</gene>
<reference evidence="17 18" key="1">
    <citation type="submission" date="2016-03" db="EMBL/GenBank/DDBJ databases">
        <authorList>
            <person name="Ploux O."/>
        </authorList>
    </citation>
    <scope>NUCLEOTIDE SEQUENCE [LARGE SCALE GENOMIC DNA]</scope>
    <source>
        <strain evidence="17 18">R-45370</strain>
    </source>
</reference>
<keyword evidence="3" id="KW-1003">Cell membrane</keyword>
<feature type="transmembrane region" description="Helical" evidence="16">
    <location>
        <begin position="318"/>
        <end position="337"/>
    </location>
</feature>
<keyword evidence="16" id="KW-1133">Transmembrane helix</keyword>
<evidence type="ECO:0000256" key="9">
    <source>
        <dbReference type="ARBA" id="ARBA00023180"/>
    </source>
</evidence>
<evidence type="ECO:0000256" key="14">
    <source>
        <dbReference type="ARBA" id="ARBA00042373"/>
    </source>
</evidence>
<dbReference type="InterPro" id="IPR050732">
    <property type="entry name" value="Beta-glucan_modifiers"/>
</dbReference>
<evidence type="ECO:0000313" key="18">
    <source>
        <dbReference type="Proteomes" id="UP000078476"/>
    </source>
</evidence>
<dbReference type="PANTHER" id="PTHR16631">
    <property type="entry name" value="GLUCAN 1,3-BETA-GLUCOSIDASE"/>
    <property type="match status" value="1"/>
</dbReference>
<evidence type="ECO:0000256" key="4">
    <source>
        <dbReference type="ARBA" id="ARBA00022512"/>
    </source>
</evidence>
<dbReference type="GO" id="GO:0005886">
    <property type="term" value="C:plasma membrane"/>
    <property type="evidence" value="ECO:0007669"/>
    <property type="project" value="UniProtKB-SubCell"/>
</dbReference>
<keyword evidence="4" id="KW-0134">Cell wall</keyword>
<keyword evidence="16" id="KW-0812">Transmembrane</keyword>
<evidence type="ECO:0000256" key="16">
    <source>
        <dbReference type="SAM" id="Phobius"/>
    </source>
</evidence>
<accession>A0A177NGN5</accession>
<dbReference type="GO" id="GO:0004553">
    <property type="term" value="F:hydrolase activity, hydrolyzing O-glycosyl compounds"/>
    <property type="evidence" value="ECO:0007669"/>
    <property type="project" value="InterPro"/>
</dbReference>
<dbReference type="STRING" id="980561.A1359_08445"/>
<keyword evidence="6" id="KW-0732">Signal</keyword>
<feature type="transmembrane region" description="Helical" evidence="16">
    <location>
        <begin position="542"/>
        <end position="558"/>
    </location>
</feature>
<evidence type="ECO:0000256" key="13">
    <source>
        <dbReference type="ARBA" id="ARBA00037649"/>
    </source>
</evidence>
<comment type="caution">
    <text evidence="17">The sequence shown here is derived from an EMBL/GenBank/DDBJ whole genome shotgun (WGS) entry which is preliminary data.</text>
</comment>
<evidence type="ECO:0000256" key="11">
    <source>
        <dbReference type="ARBA" id="ARBA00023316"/>
    </source>
</evidence>
<sequence>MQSVKLLFCLIFILLTHATIAWLINQPQDAGPDVPSGKLRSLSFAPYHDGFSPIEQKFPEPGHVDADVRVVADKTYNIRTYSVRGGMQPTPEFARQYGVDMIMGGWLGDGHPENKIEIQTLIQAANQNQDVVKRVIVGNEVLLRKDMDIDTLIGYIRQVKQAVKQPVTYADVWSSYMQYPQLFNEVDFITIHILPYWEDEPVAIENAAEHVEKIVKQIQDKARSMGVNKPILIGESGWPAVGRQRGSAVPSVVNEARFIRELIQVADRQGFDYNIVEAFNQPWKSNSEGVVGANWGMLDINREPVFPLTGPVMEKPNWLLHFAWATALYLILVAFYFKRLQILSTLRLVLFLSLTQVLSVCLINLVDYLWQTSYSDWQRFYTVGMVMANTALGILLTQRWYALLSDSPSGEFWAKALDYAYRLFACLAVYKTYYLAFNGRYLSFPVEQFAIPVVGILGLMACVGWSKSRCNFADFKLTELMGSHLLNPYQRYLAYLLSFGVVAVVIGEIYSFMSAYDFIQAHPDFSEGLPVALGYSLQNQQLVSWLFCILILSLPFWPSSRTKSAKA</sequence>
<dbReference type="EMBL" id="LUUI01000096">
    <property type="protein sequence ID" value="OAI16359.1"/>
    <property type="molecule type" value="Genomic_DNA"/>
</dbReference>
<feature type="transmembrane region" description="Helical" evidence="16">
    <location>
        <begin position="492"/>
        <end position="513"/>
    </location>
</feature>
<organism evidence="17 18">
    <name type="scientific">Methylomonas lenta</name>
    <dbReference type="NCBI Taxonomy" id="980561"/>
    <lineage>
        <taxon>Bacteria</taxon>
        <taxon>Pseudomonadati</taxon>
        <taxon>Pseudomonadota</taxon>
        <taxon>Gammaproteobacteria</taxon>
        <taxon>Methylococcales</taxon>
        <taxon>Methylococcaceae</taxon>
        <taxon>Methylomonas</taxon>
    </lineage>
</organism>
<name>A0A177NGN5_9GAMM</name>
<evidence type="ECO:0000256" key="5">
    <source>
        <dbReference type="ARBA" id="ARBA00022525"/>
    </source>
</evidence>
<evidence type="ECO:0000256" key="1">
    <source>
        <dbReference type="ARBA" id="ARBA00004191"/>
    </source>
</evidence>
<keyword evidence="8 16" id="KW-0472">Membrane</keyword>
<keyword evidence="9" id="KW-0325">Glycoprotein</keyword>
<dbReference type="GO" id="GO:0071555">
    <property type="term" value="P:cell wall organization"/>
    <property type="evidence" value="ECO:0007669"/>
    <property type="project" value="UniProtKB-KW"/>
</dbReference>
<proteinExistence type="predicted"/>
<protein>
    <recommendedName>
        <fullName evidence="15">Endo-1,3-beta-glucanase btgC</fullName>
    </recommendedName>
    <alternativeName>
        <fullName evidence="14">Laminarinase btgC</fullName>
    </alternativeName>
</protein>
<dbReference type="InterPro" id="IPR000490">
    <property type="entry name" value="Glyco_hydro_17"/>
</dbReference>
<dbReference type="PANTHER" id="PTHR16631:SF17">
    <property type="entry name" value="GLUCAN ENDO-1,3-BETA-GLUCOSIDASE BTGC"/>
    <property type="match status" value="1"/>
</dbReference>
<feature type="transmembrane region" description="Helical" evidence="16">
    <location>
        <begin position="449"/>
        <end position="466"/>
    </location>
</feature>
<keyword evidence="5" id="KW-0964">Secreted</keyword>
<keyword evidence="12" id="KW-0624">Polysaccharide degradation</keyword>
<dbReference type="GO" id="GO:0000272">
    <property type="term" value="P:polysaccharide catabolic process"/>
    <property type="evidence" value="ECO:0007669"/>
    <property type="project" value="UniProtKB-KW"/>
</dbReference>
<dbReference type="OrthoDB" id="9806824at2"/>
<evidence type="ECO:0000256" key="7">
    <source>
        <dbReference type="ARBA" id="ARBA00022801"/>
    </source>
</evidence>
<keyword evidence="11" id="KW-0961">Cell wall biogenesis/degradation</keyword>
<dbReference type="Proteomes" id="UP000078476">
    <property type="component" value="Unassembled WGS sequence"/>
</dbReference>
<keyword evidence="18" id="KW-1185">Reference proteome</keyword>
<comment type="function">
    <text evidence="13">Glucanases play a role in cell expansion during growth, in cell-cell fusion during mating, and in spore release during sporulation. This enzyme may be involved in beta-glucan degradation. Active on laminarin and lichenan.</text>
</comment>
<evidence type="ECO:0000256" key="2">
    <source>
        <dbReference type="ARBA" id="ARBA00004236"/>
    </source>
</evidence>
<evidence type="ECO:0000256" key="8">
    <source>
        <dbReference type="ARBA" id="ARBA00023136"/>
    </source>
</evidence>
<keyword evidence="7" id="KW-0378">Hydrolase</keyword>
<evidence type="ECO:0000256" key="12">
    <source>
        <dbReference type="ARBA" id="ARBA00023326"/>
    </source>
</evidence>
<dbReference type="Gene3D" id="3.20.20.80">
    <property type="entry name" value="Glycosidases"/>
    <property type="match status" value="1"/>
</dbReference>
<evidence type="ECO:0000256" key="15">
    <source>
        <dbReference type="ARBA" id="ARBA00043078"/>
    </source>
</evidence>
<feature type="transmembrane region" description="Helical" evidence="16">
    <location>
        <begin position="380"/>
        <end position="398"/>
    </location>
</feature>
<feature type="transmembrane region" description="Helical" evidence="16">
    <location>
        <begin position="419"/>
        <end position="437"/>
    </location>
</feature>
<dbReference type="InterPro" id="IPR017853">
    <property type="entry name" value="GH"/>
</dbReference>
<dbReference type="AlphaFoldDB" id="A0A177NGN5"/>
<keyword evidence="10" id="KW-0119">Carbohydrate metabolism</keyword>
<evidence type="ECO:0000313" key="17">
    <source>
        <dbReference type="EMBL" id="OAI16359.1"/>
    </source>
</evidence>
<evidence type="ECO:0000256" key="3">
    <source>
        <dbReference type="ARBA" id="ARBA00022475"/>
    </source>
</evidence>
<dbReference type="Pfam" id="PF00332">
    <property type="entry name" value="Glyco_hydro_17"/>
    <property type="match status" value="1"/>
</dbReference>
<dbReference type="RefSeq" id="WP_066981529.1">
    <property type="nucleotide sequence ID" value="NZ_LUUI01000096.1"/>
</dbReference>
<evidence type="ECO:0000256" key="10">
    <source>
        <dbReference type="ARBA" id="ARBA00023277"/>
    </source>
</evidence>